<dbReference type="Gene3D" id="2.40.30.170">
    <property type="match status" value="1"/>
</dbReference>
<proteinExistence type="inferred from homology"/>
<reference evidence="8" key="1">
    <citation type="journal article" date="2014" name="Int. J. Syst. Evol. Microbiol.">
        <title>Complete genome sequence of Corynebacterium casei LMG S-19264T (=DSM 44701T), isolated from a smear-ripened cheese.</title>
        <authorList>
            <consortium name="US DOE Joint Genome Institute (JGI-PGF)"/>
            <person name="Walter F."/>
            <person name="Albersmeier A."/>
            <person name="Kalinowski J."/>
            <person name="Ruckert C."/>
        </authorList>
    </citation>
    <scope>NUCLEOTIDE SEQUENCE</scope>
    <source>
        <strain evidence="8">KCTC 42731</strain>
    </source>
</reference>
<dbReference type="EMBL" id="BNCK01000005">
    <property type="protein sequence ID" value="GHF95188.1"/>
    <property type="molecule type" value="Genomic_DNA"/>
</dbReference>
<protein>
    <submittedName>
        <fullName evidence="8">MexE family multidrug efflux RND transporter periplasmic adaptor subunit</fullName>
    </submittedName>
</protein>
<feature type="chain" id="PRO_5036907291" evidence="3">
    <location>
        <begin position="30"/>
        <end position="395"/>
    </location>
</feature>
<comment type="subcellular location">
    <subcellularLocation>
        <location evidence="1">Cell inner membrane</location>
        <topology evidence="1">Lipid-anchor</topology>
    </subcellularLocation>
</comment>
<keyword evidence="9" id="KW-1185">Reference proteome</keyword>
<comment type="similarity">
    <text evidence="2">Belongs to the membrane fusion protein (MFP) (TC 8.A.1) family.</text>
</comment>
<evidence type="ECO:0000259" key="7">
    <source>
        <dbReference type="Pfam" id="PF25967"/>
    </source>
</evidence>
<dbReference type="PROSITE" id="PS51257">
    <property type="entry name" value="PROKAR_LIPOPROTEIN"/>
    <property type="match status" value="1"/>
</dbReference>
<accession>A0A919EKJ5</accession>
<gene>
    <name evidence="8" type="ORF">GCM10017161_24370</name>
</gene>
<evidence type="ECO:0000256" key="2">
    <source>
        <dbReference type="ARBA" id="ARBA00009477"/>
    </source>
</evidence>
<dbReference type="SUPFAM" id="SSF111369">
    <property type="entry name" value="HlyD-like secretion proteins"/>
    <property type="match status" value="1"/>
</dbReference>
<dbReference type="Pfam" id="PF25967">
    <property type="entry name" value="RND-MFP_C"/>
    <property type="match status" value="1"/>
</dbReference>
<feature type="domain" description="Multidrug resistance protein MdtA-like C-terminal permuted SH3" evidence="7">
    <location>
        <begin position="310"/>
        <end position="368"/>
    </location>
</feature>
<dbReference type="InterPro" id="IPR006143">
    <property type="entry name" value="RND_pump_MFP"/>
</dbReference>
<reference evidence="8" key="2">
    <citation type="submission" date="2020-09" db="EMBL/GenBank/DDBJ databases">
        <authorList>
            <person name="Sun Q."/>
            <person name="Kim S."/>
        </authorList>
    </citation>
    <scope>NUCLEOTIDE SEQUENCE</scope>
    <source>
        <strain evidence="8">KCTC 42731</strain>
    </source>
</reference>
<dbReference type="Gene3D" id="2.40.420.20">
    <property type="match status" value="1"/>
</dbReference>
<dbReference type="FunFam" id="2.40.420.20:FF:000001">
    <property type="entry name" value="Efflux RND transporter periplasmic adaptor subunit"/>
    <property type="match status" value="1"/>
</dbReference>
<evidence type="ECO:0000259" key="6">
    <source>
        <dbReference type="Pfam" id="PF25944"/>
    </source>
</evidence>
<dbReference type="Gene3D" id="1.10.287.470">
    <property type="entry name" value="Helix hairpin bin"/>
    <property type="match status" value="1"/>
</dbReference>
<dbReference type="Pfam" id="PF25944">
    <property type="entry name" value="Beta-barrel_RND"/>
    <property type="match status" value="1"/>
</dbReference>
<dbReference type="Proteomes" id="UP000623842">
    <property type="component" value="Unassembled WGS sequence"/>
</dbReference>
<dbReference type="InterPro" id="IPR058627">
    <property type="entry name" value="MdtA-like_C"/>
</dbReference>
<dbReference type="InterPro" id="IPR058626">
    <property type="entry name" value="MdtA-like_b-barrel"/>
</dbReference>
<name>A0A919EKJ5_9GAMM</name>
<comment type="caution">
    <text evidence="8">The sequence shown here is derived from an EMBL/GenBank/DDBJ whole genome shotgun (WGS) entry which is preliminary data.</text>
</comment>
<dbReference type="PANTHER" id="PTHR30158">
    <property type="entry name" value="ACRA/E-RELATED COMPONENT OF DRUG EFFLUX TRANSPORTER"/>
    <property type="match status" value="1"/>
</dbReference>
<organism evidence="8 9">
    <name type="scientific">Thalassotalea marina</name>
    <dbReference type="NCBI Taxonomy" id="1673741"/>
    <lineage>
        <taxon>Bacteria</taxon>
        <taxon>Pseudomonadati</taxon>
        <taxon>Pseudomonadota</taxon>
        <taxon>Gammaproteobacteria</taxon>
        <taxon>Alteromonadales</taxon>
        <taxon>Colwelliaceae</taxon>
        <taxon>Thalassotalea</taxon>
    </lineage>
</organism>
<dbReference type="GO" id="GO:0005886">
    <property type="term" value="C:plasma membrane"/>
    <property type="evidence" value="ECO:0007669"/>
    <property type="project" value="UniProtKB-SubCell"/>
</dbReference>
<keyword evidence="3" id="KW-0732">Signal</keyword>
<sequence length="395" mass="42642">MNLSNKQLSWTRQLTMCALVGLTFTLITACEKSSTENTQSPAPAVSVYKVKAQPVGAYREFVARTVASKEVNLKARVEGELIERHFDEGSVVEKGQLLLVIDPAAYKASLDSAKADLASKLAGAESAAKDLKRGREVAGDGYISQADLDKLVTNESQAKAAVDVAKAALEKAELNLSYTQITAPFSGRIGKVNYSVGNVVSPGSNALATLTAMDPMYVSFQVEESEFISYLQQNKSIKNPQDVPIDISLRLPNNSQYSEKGKLTYTDTKIESGMGTVEMRAEFSNPDGIILPGLFVTLIIEGQDKQSLALVPQAAVQESQQGKFVLVVDSDNTVAQRIVKLGRRMNAMWVVESGLQAGEQVIIEGLQKVRAGVKVQPIEKTVNHSTGVVTDLSEQ</sequence>
<dbReference type="Gene3D" id="2.40.50.100">
    <property type="match status" value="1"/>
</dbReference>
<feature type="domain" description="Multidrug resistance protein MdtA-like barrel-sandwich hybrid" evidence="5">
    <location>
        <begin position="70"/>
        <end position="207"/>
    </location>
</feature>
<dbReference type="RefSeq" id="WP_189770926.1">
    <property type="nucleotide sequence ID" value="NZ_BNCK01000005.1"/>
</dbReference>
<feature type="domain" description="Multidrug resistance protein MdtA-like alpha-helical hairpin" evidence="4">
    <location>
        <begin position="110"/>
        <end position="179"/>
    </location>
</feature>
<dbReference type="GO" id="GO:0046677">
    <property type="term" value="P:response to antibiotic"/>
    <property type="evidence" value="ECO:0007669"/>
    <property type="project" value="TreeGrafter"/>
</dbReference>
<evidence type="ECO:0000313" key="8">
    <source>
        <dbReference type="EMBL" id="GHF95188.1"/>
    </source>
</evidence>
<evidence type="ECO:0000256" key="3">
    <source>
        <dbReference type="SAM" id="SignalP"/>
    </source>
</evidence>
<evidence type="ECO:0000313" key="9">
    <source>
        <dbReference type="Proteomes" id="UP000623842"/>
    </source>
</evidence>
<feature type="domain" description="Multidrug resistance protein MdtA-like beta-barrel" evidence="6">
    <location>
        <begin position="215"/>
        <end position="301"/>
    </location>
</feature>
<dbReference type="GO" id="GO:0022857">
    <property type="term" value="F:transmembrane transporter activity"/>
    <property type="evidence" value="ECO:0007669"/>
    <property type="project" value="InterPro"/>
</dbReference>
<evidence type="ECO:0000259" key="4">
    <source>
        <dbReference type="Pfam" id="PF25876"/>
    </source>
</evidence>
<dbReference type="Pfam" id="PF25917">
    <property type="entry name" value="BSH_RND"/>
    <property type="match status" value="1"/>
</dbReference>
<dbReference type="NCBIfam" id="TIGR01730">
    <property type="entry name" value="RND_mfp"/>
    <property type="match status" value="1"/>
</dbReference>
<dbReference type="InterPro" id="IPR058624">
    <property type="entry name" value="MdtA-like_HH"/>
</dbReference>
<feature type="signal peptide" evidence="3">
    <location>
        <begin position="1"/>
        <end position="29"/>
    </location>
</feature>
<evidence type="ECO:0000259" key="5">
    <source>
        <dbReference type="Pfam" id="PF25917"/>
    </source>
</evidence>
<dbReference type="AlphaFoldDB" id="A0A919EKJ5"/>
<evidence type="ECO:0000256" key="1">
    <source>
        <dbReference type="ARBA" id="ARBA00004519"/>
    </source>
</evidence>
<dbReference type="Pfam" id="PF25876">
    <property type="entry name" value="HH_MFP_RND"/>
    <property type="match status" value="1"/>
</dbReference>
<dbReference type="InterPro" id="IPR058625">
    <property type="entry name" value="MdtA-like_BSH"/>
</dbReference>